<dbReference type="AlphaFoldDB" id="A0A8J4A627"/>
<keyword evidence="1" id="KW-0472">Membrane</keyword>
<comment type="caution">
    <text evidence="2">The sequence shown here is derived from an EMBL/GenBank/DDBJ whole genome shotgun (WGS) entry which is preliminary data.</text>
</comment>
<dbReference type="Pfam" id="PF22564">
    <property type="entry name" value="HAAS"/>
    <property type="match status" value="1"/>
</dbReference>
<keyword evidence="3" id="KW-1185">Reference proteome</keyword>
<feature type="transmembrane region" description="Helical" evidence="1">
    <location>
        <begin position="98"/>
        <end position="115"/>
    </location>
</feature>
<dbReference type="EMBL" id="BOPH01000116">
    <property type="protein sequence ID" value="GIJ73491.1"/>
    <property type="molecule type" value="Genomic_DNA"/>
</dbReference>
<protein>
    <submittedName>
        <fullName evidence="2">Uncharacterized protein</fullName>
    </submittedName>
</protein>
<proteinExistence type="predicted"/>
<feature type="transmembrane region" description="Helical" evidence="1">
    <location>
        <begin position="73"/>
        <end position="92"/>
    </location>
</feature>
<sequence length="159" mass="16575">MTGDLDTYRQQLVFALRVNDVPAARIGEAVAEVESHVADTGEDPVTAFGQPAEYARRLGESLGATGRPLSGSVNFIVAVTSFAACAVAGTSLLDGEPVPAAVAVAVLAALGFWLWRRRAVDRIVDPRTGATLALPLPRWALVVLAVSVAGLLVTSALLR</sequence>
<reference evidence="2" key="1">
    <citation type="submission" date="2021-01" db="EMBL/GenBank/DDBJ databases">
        <title>Whole genome shotgun sequence of Virgisporangium ochraceum NBRC 16418.</title>
        <authorList>
            <person name="Komaki H."/>
            <person name="Tamura T."/>
        </authorList>
    </citation>
    <scope>NUCLEOTIDE SEQUENCE</scope>
    <source>
        <strain evidence="2">NBRC 16418</strain>
    </source>
</reference>
<dbReference type="Proteomes" id="UP000635606">
    <property type="component" value="Unassembled WGS sequence"/>
</dbReference>
<dbReference type="RefSeq" id="WP_203933317.1">
    <property type="nucleotide sequence ID" value="NZ_BOPH01000116.1"/>
</dbReference>
<organism evidence="2 3">
    <name type="scientific">Virgisporangium ochraceum</name>
    <dbReference type="NCBI Taxonomy" id="65505"/>
    <lineage>
        <taxon>Bacteria</taxon>
        <taxon>Bacillati</taxon>
        <taxon>Actinomycetota</taxon>
        <taxon>Actinomycetes</taxon>
        <taxon>Micromonosporales</taxon>
        <taxon>Micromonosporaceae</taxon>
        <taxon>Virgisporangium</taxon>
    </lineage>
</organism>
<gene>
    <name evidence="2" type="ORF">Voc01_084080</name>
</gene>
<evidence type="ECO:0000313" key="3">
    <source>
        <dbReference type="Proteomes" id="UP000635606"/>
    </source>
</evidence>
<feature type="transmembrane region" description="Helical" evidence="1">
    <location>
        <begin position="136"/>
        <end position="158"/>
    </location>
</feature>
<keyword evidence="1" id="KW-1133">Transmembrane helix</keyword>
<evidence type="ECO:0000256" key="1">
    <source>
        <dbReference type="SAM" id="Phobius"/>
    </source>
</evidence>
<keyword evidence="1" id="KW-0812">Transmembrane</keyword>
<accession>A0A8J4A627</accession>
<evidence type="ECO:0000313" key="2">
    <source>
        <dbReference type="EMBL" id="GIJ73491.1"/>
    </source>
</evidence>
<name>A0A8J4A627_9ACTN</name>